<keyword evidence="7" id="KW-1185">Reference proteome</keyword>
<dbReference type="Proteomes" id="UP000525923">
    <property type="component" value="Unassembled WGS sequence"/>
</dbReference>
<sequence length="600" mass="65051">MRNYLIVLLIIATGSMLFAAGWFAFGEDQAYDVVVFGGEPEGVAAAVAAARNGSKTLLVAEEERLGGLMTKGMLNFLDLSTDMDGNPLNTGIFQEWHERVGGQVGFDIEAAETAFHELVEGEENLTLIAGAELEGIVKEGSQLVGVKVTDAEGETVAVSAKRFIDSTKDADLAAEAGAPYYIGGEDVGVEDRRMAVTLMIHLKGVDWHGIQLAAKNGVFGGGSVNGNTAWGFGELHFDYMPHFKKETRLRGLNIMRQSDNTIVINALQVFGIDGLDPESRAKAIEIGKEETGYIVEFLRENFPGFENAEVASYPEELYIRETRHVKAEYQLPLSDVWEFKDHWDSIGFGGYPVDEQATSIEDYGAVYSSPVQYAIPFRSLVPLKVDGLLVASKASGYSSLAAGSARVLPAGMTTAQAAGTAAALSIEEETGFREMAADKALIHELQERLKQQGTNLYPFELAYPYQGEWFYPQLKALLNLGLIKGAYENKMPVDEPMAIKDFTLILNKGASRIAGLAGSDAKPAVQLSEDETELQRDKAAELVLQLTGEELAGTDVWKQAISAGLVDETLQERLQENRPLNGAEAYSLAAAALEKLKNGQ</sequence>
<dbReference type="EMBL" id="JACHHE010000002">
    <property type="protein sequence ID" value="MBB5179409.1"/>
    <property type="molecule type" value="Genomic_DNA"/>
</dbReference>
<accession>A0A7W8FRE0</accession>
<proteinExistence type="predicted"/>
<evidence type="ECO:0000256" key="4">
    <source>
        <dbReference type="ARBA" id="ARBA00023004"/>
    </source>
</evidence>
<dbReference type="InterPro" id="IPR036188">
    <property type="entry name" value="FAD/NAD-bd_sf"/>
</dbReference>
<dbReference type="Gene3D" id="3.50.50.60">
    <property type="entry name" value="FAD/NAD(P)-binding domain"/>
    <property type="match status" value="1"/>
</dbReference>
<dbReference type="OrthoDB" id="9777740at2"/>
<gene>
    <name evidence="6" type="ORF">HNQ44_000833</name>
</gene>
<evidence type="ECO:0000313" key="7">
    <source>
        <dbReference type="Proteomes" id="UP000525923"/>
    </source>
</evidence>
<name>A0A7W8FRE0_9BACL</name>
<evidence type="ECO:0008006" key="8">
    <source>
        <dbReference type="Google" id="ProtNLM"/>
    </source>
</evidence>
<dbReference type="GO" id="GO:0016491">
    <property type="term" value="F:oxidoreductase activity"/>
    <property type="evidence" value="ECO:0007669"/>
    <property type="project" value="UniProtKB-KW"/>
</dbReference>
<reference evidence="6 7" key="1">
    <citation type="submission" date="2020-08" db="EMBL/GenBank/DDBJ databases">
        <title>Genomic Encyclopedia of Type Strains, Phase IV (KMG-IV): sequencing the most valuable type-strain genomes for metagenomic binning, comparative biology and taxonomic classification.</title>
        <authorList>
            <person name="Goeker M."/>
        </authorList>
    </citation>
    <scope>NUCLEOTIDE SEQUENCE [LARGE SCALE GENOMIC DNA]</scope>
    <source>
        <strain evidence="6 7">DSM 15895</strain>
    </source>
</reference>
<evidence type="ECO:0000313" key="6">
    <source>
        <dbReference type="EMBL" id="MBB5179409.1"/>
    </source>
</evidence>
<dbReference type="Pfam" id="PF12831">
    <property type="entry name" value="FAD_oxidored"/>
    <property type="match status" value="1"/>
</dbReference>
<dbReference type="AlphaFoldDB" id="A0A7W8FRE0"/>
<evidence type="ECO:0000256" key="5">
    <source>
        <dbReference type="ARBA" id="ARBA00023014"/>
    </source>
</evidence>
<keyword evidence="2" id="KW-0479">Metal-binding</keyword>
<dbReference type="PANTHER" id="PTHR43498">
    <property type="entry name" value="FERREDOXIN:COB-COM HETERODISULFIDE REDUCTASE SUBUNIT A"/>
    <property type="match status" value="1"/>
</dbReference>
<dbReference type="SUPFAM" id="SSF51905">
    <property type="entry name" value="FAD/NAD(P)-binding domain"/>
    <property type="match status" value="1"/>
</dbReference>
<dbReference type="RefSeq" id="WP_135501619.1">
    <property type="nucleotide sequence ID" value="NZ_JACHHE010000002.1"/>
</dbReference>
<dbReference type="GO" id="GO:0051539">
    <property type="term" value="F:4 iron, 4 sulfur cluster binding"/>
    <property type="evidence" value="ECO:0007669"/>
    <property type="project" value="UniProtKB-KW"/>
</dbReference>
<keyword evidence="5" id="KW-0411">Iron-sulfur</keyword>
<comment type="caution">
    <text evidence="6">The sequence shown here is derived from an EMBL/GenBank/DDBJ whole genome shotgun (WGS) entry which is preliminary data.</text>
</comment>
<evidence type="ECO:0000256" key="2">
    <source>
        <dbReference type="ARBA" id="ARBA00022723"/>
    </source>
</evidence>
<organism evidence="6 7">
    <name type="scientific">Planococcus koreensis</name>
    <dbReference type="NCBI Taxonomy" id="112331"/>
    <lineage>
        <taxon>Bacteria</taxon>
        <taxon>Bacillati</taxon>
        <taxon>Bacillota</taxon>
        <taxon>Bacilli</taxon>
        <taxon>Bacillales</taxon>
        <taxon>Caryophanaceae</taxon>
        <taxon>Planococcus</taxon>
    </lineage>
</organism>
<protein>
    <recommendedName>
        <fullName evidence="8">FAD-dependent oxidoreductase</fullName>
    </recommendedName>
</protein>
<dbReference type="PANTHER" id="PTHR43498:SF1">
    <property type="entry name" value="COB--COM HETERODISULFIDE REDUCTASE IRON-SULFUR SUBUNIT A"/>
    <property type="match status" value="1"/>
</dbReference>
<evidence type="ECO:0000256" key="3">
    <source>
        <dbReference type="ARBA" id="ARBA00023002"/>
    </source>
</evidence>
<dbReference type="GO" id="GO:0046872">
    <property type="term" value="F:metal ion binding"/>
    <property type="evidence" value="ECO:0007669"/>
    <property type="project" value="UniProtKB-KW"/>
</dbReference>
<dbReference type="InterPro" id="IPR039650">
    <property type="entry name" value="HdrA-like"/>
</dbReference>
<evidence type="ECO:0000256" key="1">
    <source>
        <dbReference type="ARBA" id="ARBA00022485"/>
    </source>
</evidence>
<keyword evidence="3" id="KW-0560">Oxidoreductase</keyword>
<keyword evidence="1" id="KW-0004">4Fe-4S</keyword>
<keyword evidence="4" id="KW-0408">Iron</keyword>